<dbReference type="SUPFAM" id="SSF53448">
    <property type="entry name" value="Nucleotide-diphospho-sugar transferases"/>
    <property type="match status" value="1"/>
</dbReference>
<proteinExistence type="predicted"/>
<organism evidence="2 3">
    <name type="scientific">Microcystis aeruginosa Ma_MB_S_20031200_S102</name>
    <dbReference type="NCBI Taxonomy" id="2486254"/>
    <lineage>
        <taxon>Bacteria</taxon>
        <taxon>Bacillati</taxon>
        <taxon>Cyanobacteriota</taxon>
        <taxon>Cyanophyceae</taxon>
        <taxon>Oscillatoriophycideae</taxon>
        <taxon>Chroococcales</taxon>
        <taxon>Microcystaceae</taxon>
        <taxon>Microcystis</taxon>
    </lineage>
</organism>
<dbReference type="Proteomes" id="UP000317708">
    <property type="component" value="Unassembled WGS sequence"/>
</dbReference>
<sequence>MNNQQNHSQEPLLSIITVVYNGENSLEKTIESVINQSYYHIEYIVIDGNSQDETLEIINKYKNQISYWISEKDQGVYDAMNKGINAAQGDWLLFLGSDDTLATNHIISDIFSILRNEENEEDFSLIIGSVKYSNGRLMKSQFSSRLKNKNMIHHQGAFYKRDLFRNFKYNPNYKISSDYELNLKLFLQKARYLQIDKVVTICGATGLSGVASWSGYSEEIKIRNQYLSKQESIIYDLPTILRFLIKKTLVTVLPKLRQN</sequence>
<protein>
    <submittedName>
        <fullName evidence="2">Glycosyltransferase</fullName>
    </submittedName>
</protein>
<comment type="caution">
    <text evidence="2">The sequence shown here is derived from an EMBL/GenBank/DDBJ whole genome shotgun (WGS) entry which is preliminary data.</text>
</comment>
<reference evidence="2 3" key="1">
    <citation type="submission" date="2019-01" db="EMBL/GenBank/DDBJ databases">
        <title>Coherence of Microcystis species and biogeography revealed through population genomics.</title>
        <authorList>
            <person name="Perez-Carrascal O.M."/>
            <person name="Terrat Y."/>
            <person name="Giani A."/>
            <person name="Fortin N."/>
            <person name="Tromas N."/>
            <person name="Shapiro B.J."/>
        </authorList>
    </citation>
    <scope>NUCLEOTIDE SEQUENCE [LARGE SCALE GENOMIC DNA]</scope>
    <source>
        <strain evidence="2">Ma_MB_S_20031200_S102</strain>
    </source>
</reference>
<dbReference type="PANTHER" id="PTHR22916">
    <property type="entry name" value="GLYCOSYLTRANSFERASE"/>
    <property type="match status" value="1"/>
</dbReference>
<feature type="domain" description="Glycosyltransferase 2-like" evidence="1">
    <location>
        <begin position="14"/>
        <end position="106"/>
    </location>
</feature>
<evidence type="ECO:0000313" key="3">
    <source>
        <dbReference type="Proteomes" id="UP000317708"/>
    </source>
</evidence>
<dbReference type="CDD" id="cd06433">
    <property type="entry name" value="GT_2_WfgS_like"/>
    <property type="match status" value="1"/>
</dbReference>
<dbReference type="Gene3D" id="3.90.550.10">
    <property type="entry name" value="Spore Coat Polysaccharide Biosynthesis Protein SpsA, Chain A"/>
    <property type="match status" value="1"/>
</dbReference>
<dbReference type="EMBL" id="SFBI01000146">
    <property type="protein sequence ID" value="TRU33501.1"/>
    <property type="molecule type" value="Genomic_DNA"/>
</dbReference>
<keyword evidence="2" id="KW-0808">Transferase</keyword>
<dbReference type="InterPro" id="IPR029044">
    <property type="entry name" value="Nucleotide-diphossugar_trans"/>
</dbReference>
<name>A0A552EGK7_MICAE</name>
<dbReference type="Pfam" id="PF00535">
    <property type="entry name" value="Glycos_transf_2"/>
    <property type="match status" value="1"/>
</dbReference>
<dbReference type="PANTHER" id="PTHR22916:SF67">
    <property type="entry name" value="COLANIC ACID BIOSYNTHESIS GLYCOSYL TRANSFERASE WCAE-RELATED"/>
    <property type="match status" value="1"/>
</dbReference>
<evidence type="ECO:0000259" key="1">
    <source>
        <dbReference type="Pfam" id="PF00535"/>
    </source>
</evidence>
<accession>A0A552EGK7</accession>
<evidence type="ECO:0000313" key="2">
    <source>
        <dbReference type="EMBL" id="TRU33501.1"/>
    </source>
</evidence>
<dbReference type="GO" id="GO:0016740">
    <property type="term" value="F:transferase activity"/>
    <property type="evidence" value="ECO:0007669"/>
    <property type="project" value="UniProtKB-KW"/>
</dbReference>
<dbReference type="InterPro" id="IPR001173">
    <property type="entry name" value="Glyco_trans_2-like"/>
</dbReference>
<dbReference type="AlphaFoldDB" id="A0A552EGK7"/>
<gene>
    <name evidence="2" type="ORF">EWV92_16970</name>
</gene>